<organism evidence="2 3">
    <name type="scientific">Anaerotruncus massiliensis</name>
    <name type="common">ex Liu et al. 2021</name>
    <dbReference type="NCBI Taxonomy" id="2321404"/>
    <lineage>
        <taxon>Bacteria</taxon>
        <taxon>Bacillati</taxon>
        <taxon>Bacillota</taxon>
        <taxon>Clostridia</taxon>
        <taxon>Eubacteriales</taxon>
        <taxon>Oscillospiraceae</taxon>
        <taxon>Anaerotruncus</taxon>
    </lineage>
</organism>
<gene>
    <name evidence="2" type="ORF">D4A47_05160</name>
</gene>
<comment type="caution">
    <text evidence="2">The sequence shown here is derived from an EMBL/GenBank/DDBJ whole genome shotgun (WGS) entry which is preliminary data.</text>
</comment>
<name>A0A498CNX7_9FIRM</name>
<dbReference type="AlphaFoldDB" id="A0A498CNX7"/>
<feature type="region of interest" description="Disordered" evidence="1">
    <location>
        <begin position="131"/>
        <end position="151"/>
    </location>
</feature>
<dbReference type="RefSeq" id="WP_121586443.1">
    <property type="nucleotide sequence ID" value="NZ_RCHT01000005.1"/>
</dbReference>
<keyword evidence="3" id="KW-1185">Reference proteome</keyword>
<sequence>MTTQLAVMDAVQVLAAKALPELKRIYTDLVPTDFLRPCLLVQPVTTTREDAAQNLERVTDYYTLTVFDETDDYSNSDTRRLLEWQQRVMDLFRPGYLEVDGRALSVKASTGGRDWDKAYVDLQFSYHDLRDETPDTTPKMGSVETNMNLKG</sequence>
<evidence type="ECO:0008006" key="4">
    <source>
        <dbReference type="Google" id="ProtNLM"/>
    </source>
</evidence>
<accession>A0A498CNX7</accession>
<protein>
    <recommendedName>
        <fullName evidence="4">DUF3168 domain-containing protein</fullName>
    </recommendedName>
</protein>
<evidence type="ECO:0000313" key="3">
    <source>
        <dbReference type="Proteomes" id="UP000276301"/>
    </source>
</evidence>
<reference evidence="2 3" key="1">
    <citation type="submission" date="2018-10" db="EMBL/GenBank/DDBJ databases">
        <title>Anaerotruncus faecis sp. nov., isolated from human feces.</title>
        <authorList>
            <person name="Wang Y.-J."/>
        </authorList>
    </citation>
    <scope>NUCLEOTIDE SEQUENCE [LARGE SCALE GENOMIC DNA]</scope>
    <source>
        <strain evidence="2 3">22A2-44</strain>
    </source>
</reference>
<evidence type="ECO:0000256" key="1">
    <source>
        <dbReference type="SAM" id="MobiDB-lite"/>
    </source>
</evidence>
<dbReference type="EMBL" id="RCHT01000005">
    <property type="protein sequence ID" value="RLL12795.1"/>
    <property type="molecule type" value="Genomic_DNA"/>
</dbReference>
<evidence type="ECO:0000313" key="2">
    <source>
        <dbReference type="EMBL" id="RLL12795.1"/>
    </source>
</evidence>
<dbReference type="Proteomes" id="UP000276301">
    <property type="component" value="Unassembled WGS sequence"/>
</dbReference>
<proteinExistence type="predicted"/>